<reference evidence="1 2" key="1">
    <citation type="submission" date="2019-08" db="EMBL/GenBank/DDBJ databases">
        <title>Bradymonadales sp. TMQ2.</title>
        <authorList>
            <person name="Liang Q."/>
        </authorList>
    </citation>
    <scope>NUCLEOTIDE SEQUENCE [LARGE SCALE GENOMIC DNA]</scope>
    <source>
        <strain evidence="1 2">TMQ2</strain>
    </source>
</reference>
<evidence type="ECO:0000313" key="2">
    <source>
        <dbReference type="Proteomes" id="UP000321046"/>
    </source>
</evidence>
<name>A0A5C6X613_9DELT</name>
<proteinExistence type="predicted"/>
<organism evidence="1 2">
    <name type="scientific">Lujinxingia vulgaris</name>
    <dbReference type="NCBI Taxonomy" id="2600176"/>
    <lineage>
        <taxon>Bacteria</taxon>
        <taxon>Deltaproteobacteria</taxon>
        <taxon>Bradymonadales</taxon>
        <taxon>Lujinxingiaceae</taxon>
        <taxon>Lujinxingia</taxon>
    </lineage>
</organism>
<protein>
    <submittedName>
        <fullName evidence="1">Uncharacterized protein</fullName>
    </submittedName>
</protein>
<sequence length="424" mass="47140">MSTLTTIPRPEILSTSTNSIEFPLTPVEGNLLSQAGRLLDDGYPDHALLDLWNAGIKNLQRRIETYGVDLFLSAVNDEAGRKKYKPDGDSLSERWDEVDVILLIMGAKTLGLINRKAAKCLETINWMRNHASAAHASDDSVETEDVIAFALLLQNNLFSVAIPDPGHSISALFEPIKNGTLSDEDFLLLGDQAKSLSPQELRTFFGFLLDKICGSSPSAAANAARLFPIAWERGTEDQRSLAGLRYNKMAFNIGSKSKDNRFPSGADSRLLDVLVNVKGIIYIPDGMRAKLFRRAALKLAEAKDRPYGWKDEEVAASTLAQFGPCVPKIAFDEVYQEILAVWCGNYWGRSSAHVVLKPFLEEVSPDNLRNIVFLFSSNQRVQNELYNTTPKRLAIDLLKSIEEKFVLKTHKEEALKAIEIIEAL</sequence>
<gene>
    <name evidence="1" type="ORF">FRC96_12945</name>
</gene>
<dbReference type="AlphaFoldDB" id="A0A5C6X613"/>
<comment type="caution">
    <text evidence="1">The sequence shown here is derived from an EMBL/GenBank/DDBJ whole genome shotgun (WGS) entry which is preliminary data.</text>
</comment>
<dbReference type="Proteomes" id="UP000321046">
    <property type="component" value="Unassembled WGS sequence"/>
</dbReference>
<dbReference type="RefSeq" id="WP_146974906.1">
    <property type="nucleotide sequence ID" value="NZ_VOSL01000054.1"/>
</dbReference>
<dbReference type="OrthoDB" id="1102561at2"/>
<dbReference type="EMBL" id="VOSL01000054">
    <property type="protein sequence ID" value="TXD34524.1"/>
    <property type="molecule type" value="Genomic_DNA"/>
</dbReference>
<accession>A0A5C6X613</accession>
<evidence type="ECO:0000313" key="1">
    <source>
        <dbReference type="EMBL" id="TXD34524.1"/>
    </source>
</evidence>